<dbReference type="Proteomes" id="UP000525987">
    <property type="component" value="Unassembled WGS sequence"/>
</dbReference>
<keyword evidence="8" id="KW-0732">Signal</keyword>
<accession>A0A7W5BVE1</accession>
<evidence type="ECO:0000256" key="5">
    <source>
        <dbReference type="ARBA" id="ARBA00023049"/>
    </source>
</evidence>
<comment type="cofactor">
    <cofactor evidence="6">
        <name>Zn(2+)</name>
        <dbReference type="ChEBI" id="CHEBI:29105"/>
    </cofactor>
    <text evidence="6">Binds 1 zinc ion per subunit.</text>
</comment>
<dbReference type="AlphaFoldDB" id="A0A7W5BVE1"/>
<protein>
    <submittedName>
        <fullName evidence="10">Putative metalloprotease</fullName>
        <ecNumber evidence="10">3.4.24.-</ecNumber>
    </submittedName>
</protein>
<dbReference type="GO" id="GO:0046872">
    <property type="term" value="F:metal ion binding"/>
    <property type="evidence" value="ECO:0007669"/>
    <property type="project" value="UniProtKB-KW"/>
</dbReference>
<evidence type="ECO:0000256" key="1">
    <source>
        <dbReference type="ARBA" id="ARBA00022670"/>
    </source>
</evidence>
<evidence type="ECO:0000313" key="10">
    <source>
        <dbReference type="EMBL" id="MBB3139539.1"/>
    </source>
</evidence>
<dbReference type="GO" id="GO:0016020">
    <property type="term" value="C:membrane"/>
    <property type="evidence" value="ECO:0007669"/>
    <property type="project" value="TreeGrafter"/>
</dbReference>
<dbReference type="Pfam" id="PF01435">
    <property type="entry name" value="Peptidase_M48"/>
    <property type="match status" value="1"/>
</dbReference>
<evidence type="ECO:0000256" key="2">
    <source>
        <dbReference type="ARBA" id="ARBA00022723"/>
    </source>
</evidence>
<dbReference type="PANTHER" id="PTHR22726:SF8">
    <property type="entry name" value="METALLOPROTEASE YCAL"/>
    <property type="match status" value="1"/>
</dbReference>
<dbReference type="Gene3D" id="3.30.2010.10">
    <property type="entry name" value="Metalloproteases ('zincins'), catalytic domain"/>
    <property type="match status" value="1"/>
</dbReference>
<keyword evidence="11" id="KW-1185">Reference proteome</keyword>
<proteinExistence type="inferred from homology"/>
<evidence type="ECO:0000256" key="8">
    <source>
        <dbReference type="SAM" id="SignalP"/>
    </source>
</evidence>
<dbReference type="GO" id="GO:0004222">
    <property type="term" value="F:metalloendopeptidase activity"/>
    <property type="evidence" value="ECO:0007669"/>
    <property type="project" value="InterPro"/>
</dbReference>
<comment type="similarity">
    <text evidence="6">Belongs to the peptidase M48 family.</text>
</comment>
<gene>
    <name evidence="10" type="ORF">FHR96_000385</name>
</gene>
<evidence type="ECO:0000259" key="9">
    <source>
        <dbReference type="Pfam" id="PF01435"/>
    </source>
</evidence>
<dbReference type="EMBL" id="JACHXM010000001">
    <property type="protein sequence ID" value="MBB3139539.1"/>
    <property type="molecule type" value="Genomic_DNA"/>
</dbReference>
<dbReference type="CDD" id="cd07334">
    <property type="entry name" value="M48C_loiP_like"/>
    <property type="match status" value="1"/>
</dbReference>
<comment type="caution">
    <text evidence="10">The sequence shown here is derived from an EMBL/GenBank/DDBJ whole genome shotgun (WGS) entry which is preliminary data.</text>
</comment>
<dbReference type="InterPro" id="IPR001915">
    <property type="entry name" value="Peptidase_M48"/>
</dbReference>
<feature type="region of interest" description="Disordered" evidence="7">
    <location>
        <begin position="225"/>
        <end position="252"/>
    </location>
</feature>
<feature type="signal peptide" evidence="8">
    <location>
        <begin position="1"/>
        <end position="19"/>
    </location>
</feature>
<dbReference type="InterPro" id="IPR051156">
    <property type="entry name" value="Mito/Outer_Membr_Metalloprot"/>
</dbReference>
<evidence type="ECO:0000256" key="4">
    <source>
        <dbReference type="ARBA" id="ARBA00022833"/>
    </source>
</evidence>
<keyword evidence="4 6" id="KW-0862">Zinc</keyword>
<evidence type="ECO:0000313" key="11">
    <source>
        <dbReference type="Proteomes" id="UP000525987"/>
    </source>
</evidence>
<dbReference type="GO" id="GO:0051603">
    <property type="term" value="P:proteolysis involved in protein catabolic process"/>
    <property type="evidence" value="ECO:0007669"/>
    <property type="project" value="TreeGrafter"/>
</dbReference>
<organism evidence="10 11">
    <name type="scientific">Halomonas organivorans</name>
    <dbReference type="NCBI Taxonomy" id="257772"/>
    <lineage>
        <taxon>Bacteria</taxon>
        <taxon>Pseudomonadati</taxon>
        <taxon>Pseudomonadota</taxon>
        <taxon>Gammaproteobacteria</taxon>
        <taxon>Oceanospirillales</taxon>
        <taxon>Halomonadaceae</taxon>
        <taxon>Halomonas</taxon>
    </lineage>
</organism>
<feature type="domain" description="Peptidase M48" evidence="9">
    <location>
        <begin position="90"/>
        <end position="246"/>
    </location>
</feature>
<keyword evidence="2" id="KW-0479">Metal-binding</keyword>
<keyword evidence="1 6" id="KW-0645">Protease</keyword>
<evidence type="ECO:0000256" key="3">
    <source>
        <dbReference type="ARBA" id="ARBA00022801"/>
    </source>
</evidence>
<dbReference type="EC" id="3.4.24.-" evidence="10"/>
<keyword evidence="3 6" id="KW-0378">Hydrolase</keyword>
<feature type="chain" id="PRO_5031539573" evidence="8">
    <location>
        <begin position="20"/>
        <end position="252"/>
    </location>
</feature>
<evidence type="ECO:0000256" key="7">
    <source>
        <dbReference type="SAM" id="MobiDB-lite"/>
    </source>
</evidence>
<evidence type="ECO:0000256" key="6">
    <source>
        <dbReference type="RuleBase" id="RU003983"/>
    </source>
</evidence>
<dbReference type="PROSITE" id="PS51257">
    <property type="entry name" value="PROKAR_LIPOPROTEIN"/>
    <property type="match status" value="1"/>
</dbReference>
<name>A0A7W5BVE1_9GAMM</name>
<reference evidence="10 11" key="1">
    <citation type="submission" date="2020-08" db="EMBL/GenBank/DDBJ databases">
        <title>Genomic Encyclopedia of Type Strains, Phase III (KMG-III): the genomes of soil and plant-associated and newly described type strains.</title>
        <authorList>
            <person name="Whitman W."/>
        </authorList>
    </citation>
    <scope>NUCLEOTIDE SEQUENCE [LARGE SCALE GENOMIC DNA]</scope>
    <source>
        <strain evidence="10 11">CECT 5995</strain>
    </source>
</reference>
<keyword evidence="5 6" id="KW-0482">Metalloprotease</keyword>
<sequence length="252" mass="26542">MQIRTTLAVAALCSSALIAGCESLSPDAMMQTGMGAFNAATLSDEEVRQMSEESCAQMDAEAQIAGEDSVYGQRLETIASHLGHEIDGTPVNYKVYLNDQPNAWAMANGCVRVYSGLMDMMNDNEVEGVLGHELGHVALGHSKKSMQTAYATSLARDAMAASGNAAVASLSSSQLGDLGEKFVNAQFSQSQETAADNFSFELLGERGISRQGLVTAFEKLASLDGGEGSLMSSHPGSSERAENMRAKLNAEG</sequence>
<dbReference type="PANTHER" id="PTHR22726">
    <property type="entry name" value="METALLOENDOPEPTIDASE OMA1"/>
    <property type="match status" value="1"/>
</dbReference>
<feature type="compositionally biased region" description="Basic and acidic residues" evidence="7">
    <location>
        <begin position="237"/>
        <end position="252"/>
    </location>
</feature>
<dbReference type="RefSeq" id="WP_183385945.1">
    <property type="nucleotide sequence ID" value="NZ_JACHXM010000001.1"/>
</dbReference>